<accession>A0A921I1W6</accession>
<gene>
    <name evidence="1" type="ORF">K8V82_04000</name>
</gene>
<sequence length="113" mass="12945">MTRTFIQTAEFSRHWDNLGLNDDDLRRLEYEILSDPKAGSVIRGTGKLRKMRFAFVGRGKSRSARVCYVDFPGVGIVYLITIYEKKGKDNLTAAERNSIRKMIQVLEQSLMGQ</sequence>
<dbReference type="Proteomes" id="UP000769156">
    <property type="component" value="Unassembled WGS sequence"/>
</dbReference>
<dbReference type="AlphaFoldDB" id="A0A921I1W6"/>
<dbReference type="InterPro" id="IPR009387">
    <property type="entry name" value="HigB-2"/>
</dbReference>
<comment type="caution">
    <text evidence="1">The sequence shown here is derived from an EMBL/GenBank/DDBJ whole genome shotgun (WGS) entry which is preliminary data.</text>
</comment>
<dbReference type="EMBL" id="DYVY01000063">
    <property type="protein sequence ID" value="HJF93936.1"/>
    <property type="molecule type" value="Genomic_DNA"/>
</dbReference>
<organism evidence="1 2">
    <name type="scientific">Lachnoclostridium phocaeense</name>
    <dbReference type="NCBI Taxonomy" id="1871021"/>
    <lineage>
        <taxon>Bacteria</taxon>
        <taxon>Bacillati</taxon>
        <taxon>Bacillota</taxon>
        <taxon>Clostridia</taxon>
        <taxon>Lachnospirales</taxon>
        <taxon>Lachnospiraceae</taxon>
    </lineage>
</organism>
<dbReference type="OrthoDB" id="9812066at2"/>
<dbReference type="PIRSF" id="PIRSF039032">
    <property type="entry name" value="HigB-2"/>
    <property type="match status" value="1"/>
</dbReference>
<evidence type="ECO:0000313" key="1">
    <source>
        <dbReference type="EMBL" id="HJF93936.1"/>
    </source>
</evidence>
<protein>
    <submittedName>
        <fullName evidence="1">Addiction module toxin RelE</fullName>
    </submittedName>
</protein>
<name>A0A921I1W6_9FIRM</name>
<evidence type="ECO:0000313" key="2">
    <source>
        <dbReference type="Proteomes" id="UP000769156"/>
    </source>
</evidence>
<reference evidence="1" key="1">
    <citation type="journal article" date="2021" name="PeerJ">
        <title>Extensive microbial diversity within the chicken gut microbiome revealed by metagenomics and culture.</title>
        <authorList>
            <person name="Gilroy R."/>
            <person name="Ravi A."/>
            <person name="Getino M."/>
            <person name="Pursley I."/>
            <person name="Horton D.L."/>
            <person name="Alikhan N.F."/>
            <person name="Baker D."/>
            <person name="Gharbi K."/>
            <person name="Hall N."/>
            <person name="Watson M."/>
            <person name="Adriaenssens E.M."/>
            <person name="Foster-Nyarko E."/>
            <person name="Jarju S."/>
            <person name="Secka A."/>
            <person name="Antonio M."/>
            <person name="Oren A."/>
            <person name="Chaudhuri R.R."/>
            <person name="La Ragione R."/>
            <person name="Hildebrand F."/>
            <person name="Pallen M.J."/>
        </authorList>
    </citation>
    <scope>NUCLEOTIDE SEQUENCE</scope>
    <source>
        <strain evidence="1">ChiSjej5B23-16112</strain>
    </source>
</reference>
<reference evidence="1" key="2">
    <citation type="submission" date="2021-09" db="EMBL/GenBank/DDBJ databases">
        <authorList>
            <person name="Gilroy R."/>
        </authorList>
    </citation>
    <scope>NUCLEOTIDE SEQUENCE</scope>
    <source>
        <strain evidence="1">ChiSjej5B23-16112</strain>
    </source>
</reference>
<proteinExistence type="predicted"/>